<dbReference type="PROSITE" id="PS00012">
    <property type="entry name" value="PHOSPHOPANTETHEINE"/>
    <property type="match status" value="4"/>
</dbReference>
<dbReference type="CDD" id="cd12117">
    <property type="entry name" value="A_NRPS_Srf_like"/>
    <property type="match status" value="1"/>
</dbReference>
<reference evidence="6 7" key="1">
    <citation type="journal article" date="2019" name="Nature">
        <title>A new antibiotic selectively kills Gram-negative pathogens.</title>
        <authorList>
            <person name="Imai Y."/>
            <person name="Meyer K.J."/>
            <person name="Iinishi A."/>
            <person name="Favre-Godal Q."/>
            <person name="Green R."/>
            <person name="Manuse S."/>
            <person name="Caboni M."/>
            <person name="Mori M."/>
            <person name="Niles S."/>
            <person name="Ghiglieri M."/>
            <person name="Honrao C."/>
            <person name="Ma X."/>
            <person name="Guo J.J."/>
            <person name="Makriyannis A."/>
            <person name="Linares-Otoya L."/>
            <person name="Boehringer N."/>
            <person name="Wuisan Z.G."/>
            <person name="Kaur H."/>
            <person name="Wu R."/>
            <person name="Mateus A."/>
            <person name="Typas A."/>
            <person name="Savitski M.M."/>
            <person name="Espinoza J.L."/>
            <person name="O'Rourke A."/>
            <person name="Nelson K.E."/>
            <person name="Hiller S."/>
            <person name="Noinaj N."/>
            <person name="Schaeberle T.F."/>
            <person name="D'Onofrio A."/>
            <person name="Lewis K."/>
        </authorList>
    </citation>
    <scope>NUCLEOTIDE SEQUENCE [LARGE SCALE GENOMIC DNA]</scope>
    <source>
        <strain evidence="6 7">HGB 1456</strain>
    </source>
</reference>
<keyword evidence="3" id="KW-0596">Phosphopantetheine</keyword>
<feature type="domain" description="Carrier" evidence="5">
    <location>
        <begin position="4021"/>
        <end position="4095"/>
    </location>
</feature>
<dbReference type="Pfam" id="PF13193">
    <property type="entry name" value="AMP-binding_C"/>
    <property type="match status" value="5"/>
</dbReference>
<dbReference type="PANTHER" id="PTHR45527:SF1">
    <property type="entry name" value="FATTY ACID SYNTHASE"/>
    <property type="match status" value="1"/>
</dbReference>
<dbReference type="FunFam" id="3.40.50.12780:FF:000012">
    <property type="entry name" value="Non-ribosomal peptide synthetase"/>
    <property type="match status" value="5"/>
</dbReference>
<dbReference type="InterPro" id="IPR029058">
    <property type="entry name" value="AB_hydrolase_fold"/>
</dbReference>
<comment type="cofactor">
    <cofactor evidence="1">
        <name>pantetheine 4'-phosphate</name>
        <dbReference type="ChEBI" id="CHEBI:47942"/>
    </cofactor>
</comment>
<dbReference type="Gene3D" id="3.40.50.980">
    <property type="match status" value="10"/>
</dbReference>
<organism evidence="6 7">
    <name type="scientific">Photorhabdus khanii</name>
    <dbReference type="NCBI Taxonomy" id="1004150"/>
    <lineage>
        <taxon>Bacteria</taxon>
        <taxon>Pseudomonadati</taxon>
        <taxon>Pseudomonadota</taxon>
        <taxon>Gammaproteobacteria</taxon>
        <taxon>Enterobacterales</taxon>
        <taxon>Morganellaceae</taxon>
        <taxon>Photorhabdus</taxon>
    </lineage>
</organism>
<dbReference type="SMART" id="SM00824">
    <property type="entry name" value="PKS_TE"/>
    <property type="match status" value="1"/>
</dbReference>
<dbReference type="InterPro" id="IPR000873">
    <property type="entry name" value="AMP-dep_synth/lig_dom"/>
</dbReference>
<dbReference type="CDD" id="cd05930">
    <property type="entry name" value="A_NRPS"/>
    <property type="match status" value="4"/>
</dbReference>
<dbReference type="Gene3D" id="2.30.38.10">
    <property type="entry name" value="Luciferase, Domain 3"/>
    <property type="match status" value="5"/>
</dbReference>
<dbReference type="Gene3D" id="3.30.300.30">
    <property type="match status" value="5"/>
</dbReference>
<feature type="domain" description="Carrier" evidence="5">
    <location>
        <begin position="1868"/>
        <end position="1942"/>
    </location>
</feature>
<accession>A0A7C9KQY4</accession>
<dbReference type="InterPro" id="IPR001242">
    <property type="entry name" value="Condensation_dom"/>
</dbReference>
<feature type="domain" description="Carrier" evidence="5">
    <location>
        <begin position="5075"/>
        <end position="5149"/>
    </location>
</feature>
<evidence type="ECO:0000256" key="3">
    <source>
        <dbReference type="ARBA" id="ARBA00022450"/>
    </source>
</evidence>
<evidence type="ECO:0000259" key="5">
    <source>
        <dbReference type="PROSITE" id="PS50075"/>
    </source>
</evidence>
<evidence type="ECO:0000256" key="1">
    <source>
        <dbReference type="ARBA" id="ARBA00001957"/>
    </source>
</evidence>
<dbReference type="InterPro" id="IPR001031">
    <property type="entry name" value="Thioesterase"/>
</dbReference>
<dbReference type="FunFam" id="1.10.1200.10:FF:000005">
    <property type="entry name" value="Nonribosomal peptide synthetase 1"/>
    <property type="match status" value="5"/>
</dbReference>
<dbReference type="FunFam" id="2.30.38.10:FF:000001">
    <property type="entry name" value="Non-ribosomal peptide synthetase PvdI"/>
    <property type="match status" value="5"/>
</dbReference>
<evidence type="ECO:0000313" key="6">
    <source>
        <dbReference type="EMBL" id="MQL46547.1"/>
    </source>
</evidence>
<dbReference type="Gene3D" id="3.30.559.30">
    <property type="entry name" value="Nonribosomal peptide synthetase, condensation domain"/>
    <property type="match status" value="5"/>
</dbReference>
<dbReference type="InterPro" id="IPR045851">
    <property type="entry name" value="AMP-bd_C_sf"/>
</dbReference>
<evidence type="ECO:0000256" key="4">
    <source>
        <dbReference type="ARBA" id="ARBA00022553"/>
    </source>
</evidence>
<dbReference type="SUPFAM" id="SSF56801">
    <property type="entry name" value="Acetyl-CoA synthetase-like"/>
    <property type="match status" value="5"/>
</dbReference>
<name>A0A7C9KQY4_9GAMM</name>
<evidence type="ECO:0000313" key="7">
    <source>
        <dbReference type="Proteomes" id="UP000481739"/>
    </source>
</evidence>
<dbReference type="InterPro" id="IPR020845">
    <property type="entry name" value="AMP-binding_CS"/>
</dbReference>
<dbReference type="GO" id="GO:0044550">
    <property type="term" value="P:secondary metabolite biosynthetic process"/>
    <property type="evidence" value="ECO:0007669"/>
    <property type="project" value="UniProtKB-ARBA"/>
</dbReference>
<dbReference type="SUPFAM" id="SSF47336">
    <property type="entry name" value="ACP-like"/>
    <property type="match status" value="5"/>
</dbReference>
<dbReference type="NCBIfam" id="NF003417">
    <property type="entry name" value="PRK04813.1"/>
    <property type="match status" value="5"/>
</dbReference>
<dbReference type="GO" id="GO:0005737">
    <property type="term" value="C:cytoplasm"/>
    <property type="evidence" value="ECO:0007669"/>
    <property type="project" value="TreeGrafter"/>
</dbReference>
<dbReference type="GO" id="GO:0003824">
    <property type="term" value="F:catalytic activity"/>
    <property type="evidence" value="ECO:0007669"/>
    <property type="project" value="InterPro"/>
</dbReference>
<dbReference type="EMBL" id="WHZZ01000001">
    <property type="protein sequence ID" value="MQL46547.1"/>
    <property type="molecule type" value="Genomic_DNA"/>
</dbReference>
<feature type="domain" description="Carrier" evidence="5">
    <location>
        <begin position="791"/>
        <end position="865"/>
    </location>
</feature>
<feature type="domain" description="Carrier" evidence="5">
    <location>
        <begin position="2943"/>
        <end position="3017"/>
    </location>
</feature>
<dbReference type="Gene3D" id="3.30.559.10">
    <property type="entry name" value="Chloramphenicol acetyltransferase-like domain"/>
    <property type="match status" value="4"/>
</dbReference>
<dbReference type="InterPro" id="IPR009081">
    <property type="entry name" value="PP-bd_ACP"/>
</dbReference>
<dbReference type="Gene3D" id="3.40.50.1820">
    <property type="entry name" value="alpha/beta hydrolase"/>
    <property type="match status" value="1"/>
</dbReference>
<keyword evidence="4" id="KW-0597">Phosphoprotein</keyword>
<dbReference type="Proteomes" id="UP000481739">
    <property type="component" value="Unassembled WGS sequence"/>
</dbReference>
<dbReference type="InterPro" id="IPR020802">
    <property type="entry name" value="TesA-like"/>
</dbReference>
<sequence>MKDSIAQAGSALNAELFSQTSENIISANDASSQTKNTQNILKALTPGELFWYERFAALQPLQLPFETVGEQAKPRWTMSLWHSPLPGNGEEDPLRTLLQTFVIYLARLTQQTEFQIGWCVDKVNGKSADLVPMVVEVEFDKPWRSVADWIDNELVQLMRHQTLSHDLLIRFPSLQAIPALTTRWPWQIAVSVIQDDKPCDQKISGELLTLQVNAQGSFRWIYDANRLSEEVVQRMGEHLQVLALSKKRGDEIPVGQLNVLPEAERTLLLETWNATEAPYPDPLCIHQLFEQQVAQAPHATALEYQEQTLSYAELNTRANRLAHQLMALGVEPDQRVAICVARSPAMVVALLAVLKAGGAYVPLDSTYPRERLAYILSDSAPSVVLVDEAGRAALGEQALVGVTVLDPNIQLDQPSSNPQIPALTPQHLAYVIYTSGSTGQPKGVMVEHQAIYQRYLGFNETYAVTAQDRVLQFAAFAFDVSVEDFFSSLCNGATLVIRDDSWLASIPEFVALTRQYRITVVSLPTLFWSELAARNTGLPLPDCLRLIITGGEAIKKSAVQDWFRQEGHRPRLLNGYGPTENVVTVTYKDVLSPEDAHSIGRPAKNARIYLLDQYGQPVPLGCVGEMYIGGVGVARGYLNRPELSTERFIPDPFSPVDGARMYRSGDLARYLPDGDLEFLGRNDEQVKIRGFRIELGEIETRLLEHPAVQEAVVLSLDGGQGKRLVAYVVAAVNEGLASDLRAHLSAILPDYMVPAAFVRLETFPQTPNGKLDRRALPEPREDDFARQIYEAPEGEAEIAIAALWCELLGIEQISRHDSFFALGGHSLLGVQMIERLRSLGLTLAARDLFQSPVLSDLAQTLGRHQAVIVPPNIITPATTALTPAMLPLIDLTQPDIDHIVGQVPGGIANIQDIYALSPLQDGILFHHLLENEGDPYLVLYPVAFANRTLLDRYLAAMQQVVDRHDILRTAFLWQGLSGPAQVVWRQATLPVTELTLDPADGPVIDQLTRRFDPGRYRLDLSQAPLLHFIIAQETDGRWFLLELQHHLIGDHETMEVMKHEVQAYFAGQEESLPEPVPFRNLVAEARLGVSQASHTRFFTDMLAEVDEPTLPFGLAEVHRDGSQEVEFYRMLPSGLNDRLRHQARRLGVSLAALCHLAWAQVVSRTSGQEKVVFGTVLFGRMGAGEGAGNGMGLFINTLPLRLDIDESPVRDSVQAVHLRLAGLLAHEHASLALAQRCSGVASGTPLFSALLNYRHNEQPDPLDETMAGIEFLGEQERTNYPFGLSVEDGGTTLGLTANVVQPFDPERLCDYMQQALESLVEALEQAPETPVRALNMLPEAERTLLMETWNATETSYPEALCIHQLFEQQAEQIPQATALVYQEQALSYAELNARANRLAHQLMALGVVPDQPVAICVTRSPAMVVALLAVLKAGGAYVPLDSTYPGERLAYILNDTAPSVVLADTTGWSVLGKEALAGLTVLDPNILPDQPGSNPQVPALTPEHLAYVIYTSGSTGQPKGVMVEHQAIYQRYLGFNDTYAVTAQDRVLQFAAFAFDVSVEDFFSSLCNGATLVMRDDSWLASVAEFIALTRQHGITVMSLPTLFWSELAARDSGLPLPDCLRLIIIGGEAVKKNAIQDWFRLEGHRPRLLNGYGPTENVVTVTYKDVLSLEDARSIGRPAKNARIYLLDKYGQPVPAGCVGEMYIGGVGVARGYLNQPELSRERFMPDPFSPVSGARMYRTGDLARYLPDGDLEFLGRNDQQVKIRGFRVELGEIETRLVEHPAVQEAAVLALDDGQGKRLVAYVAAEEQTGLTTLLREHLSAVLPDYMVPAAFVRLESFPQTPNGKLDRRALPAPGEAAFARQVYEALQGEAEIALAAIWRELLGIEQVSRHDSFFALGGHSLLAVRMIERLRHLGLTLAARDLFQSPVLSALAQTLGRHRLVKVPANVITPATTALTPAMLPLIDLTQAEIDHIVGQVPGGVANIQDIYALSPLQDGILFHYLLEQEGDPYLLLYPVVFANRALLDHYLAAVQQVVDRHDILRTSFIWQGLSVPAQVVWRQAQLPVTELTLDPADGPVIDQLTRRFDPGHHRLDLSQAPLMHFVIAQETDGRWFLLELQHHLIGDHETMEVMNREVQAYLTGQEERLPVPAPFRNLVAQARLGVSQEEHTCFFTEMLAAVDEPTLPFGLTEVHYDGSQVTESHRMLTGTLNDRLRRQARYLGVSLASLCHLAWAQVLSCTSGQENVVFGTVLFGRMQVGDGADSGMGLFINTLPLRLDMDESPVQDSVHAAHARLAGLLSHEHASLALAQRCSGVQGDIPLFSALLNYRHNTLPATSNELISGIEFIDGQERTNYPFVLSVEDFGESLGLTAQVVQPFASEKICGYMQQALESLVEALEQAPEMPVRALEILPEAERTLLLKTWNETETTYPGELCIHQLFEQQVEKTPEAIALAVGDQTLSYAELNARANRLARQLIEQGVCPNEHVATLLARSRELVVAQLAILKVGAVYVPIDPSVPDERRNWLINDCSAKLLIIDAQSDTPVGLSVPLFCLSDENNTSREEDRINPDLPRSSTGSAYIMYTSGSTGMPKGVVVPHRAVVRLVINNGYAEIGPDDRVAFTANPAFDASTFEVWAPLLNGGALVVIDHATLLTPQELVLALQAHHITVLWLTIGLFNRLAAELSPVFPQIKILIFGGDIPDLQVIAQVLDNRPPQQLLQAYGPSEGTTFATIYPITAIPQGVSRIPIGRPIANTRVYLLDAYEQPVPLGVIGEIYVGGDGVAQGYFNRPELTAERFLIDPFSDNPDARMYRTGDLARYLPDGNLEFLGRNDQQVKIRGFRIELGEIEARLAEHPAVREVAVLALGDGQDKRLVAYVVAPADEGLAVSLRAHLSPILPDYMVPSAFVRLEALPLTPNGKLDRRALPVPDGEAVARQVYEAPQGETEIALAAVWRELLGIEQISRHDSFFALGGHSLLAVRMIERLRHQELTLTARDLFQSPVLSALAQTLGRHHAVRVPANVITPATTTLIPAMLPLIDLTQSDIDRIVEQVPGRMTNIQDIYALSPLQDGILFHHLLANEGDPYLLVDLMAFANRPLLDRYLGAVQQMVDRHDILRTAFIWKGLSVPAQVVWRQAPLSVIELTLDPADGPVGDQLVQRFDPRHYRIDLGQAPLLRFVVAQENDGRWFLLELQHHLIGDHTTLDVMNREVQAYLTAQEDSLPAPVPFRNLVAQARLGISQEEHTRFFTDMLAEVDEPTLPFGLADVHHDGSQETVSHRMLTTRLNNRLRYQARHLGVSLAALCHLAWAQVLSRTSGQEKVVFGTVLFGRMTAGEGADNGMGLFINTLPLRLDIDETPVQDSVRAAHLRLAGLLAHEHASLVLAQQCSGVANGTPLFSALLNYRHNDQLDPLNETMDGIEFLGGQESTNYPFVLSVEDGGTTLGLTAQVVQPFEPDRICGYMQQALESLVEALEQAPETPVRALNILPETERTLLLKTWNATQSPYPDALCIHQLFEQQAERTPQATALVYQEQTLSYAELNARANRLAHQLIALGVVPDQWVAICVARSPAMVVGLLAVLKAGGAYVPLDPTYPGERLAYILTDAAPAILLADKAGRAALGEKALAELTVLDPNALLHPQDDNPQIPALTSRHLAYVIYTSGSTGTPKGAILEHCGVCNYLLWARSDYLAERPFDSIISSPLAFDATVTSLYLPLLCGGKIRLLRDGQELIELLPTLLSMESGALVKITPSHLSAMGQELKTAGRTCPAHCFVVGGETLPSSTVALWRTLSPGSRIINEYGPTETVVGCTVFDTHHPSRFVDNVPIGRPISNTQLYILDPHEEPVPMGVAGELYIGGVAVARGYLNRPELTAERFLSDPFSDRPDARMYRTGDLVRYLPDGNLVFIGRNDQQVKIRGFRIEPGEIEARLTEYPSVRESLVVTYGKGEDKHLVAYVVADAEEKLAQHLRSYLSALLPEYMIPSAFVRLDVLPLTPNGKLDRRALPVPDNEAFARQVYEAPQGEAEIALAAIWCEVLGIEQISRHDSFFALGGHSLLAVRMMNRIAVLGIELPLSTLFEAPTLMAFAEIMRARFDAQRRILPAIMPISREGALPLSFAQQRLWLLAQFEGVSDIYHIPMALRLCGQLDIVAWQQALDTLFARHEALRSVFVSVSVDSQPQVQLLSADSGLPLSQYDLRGIPDAEIRLEHLSIGEASTSFDLSHGPLIRASLIRLTDDEYRFLLTQHHIVSDGWSVGVLISELNTLYTAFLTGQPDPLPPLAIQYPDYAAWQRQWLSAEQVQTQSDYWRTLLADAPVLLDLPTDRPRPLEQSFAGDVMLIDLDAELTTSLKQLSEQQGVTLFMTLLSAWATVLSRLSGQEDLVIGTPSAGRSHQEVEPLIGFFVNTLALRIDLSGAPNVIELLARVRQTALAAQAHQDLPFEQVVEIVQPPRRLAHTPLFQVIFAWHNNEDPEWELPGLAVSLVDPVFDAVKFDLELELTEENGRIVGALSYATALFDQPTIERYVGYLHTVLQTMVAHPQQPVGEIDILAPAERRLLLENWNATETAYPDSLCIHQLFEQQVQRTPNATALVCGAETLSYAELNRRANRLAHELIAQGVIPEQRVALCVSRSASMMIGLLAILKAGGAYVPLDPAYSGDRLRGILSDATPVMVVADAMGRTALGQDALKGLTVLEPDTDWGQPDSNPQVLSLNSRQLAYVIYTSGTTGVPKGVMVEHRGVINLAIDHIERLGVKPDSRVLQFASMSFDASVADIVMAYGAGAALHILSDDVRYDRQALWHYLDEQRITHLTLPPAVLQNAHELPPLQTHLTLILAGEALGSALLQSLAGRYNTFNIYGPTEATVAVMAWHCPADYHGEEIPIGRPINNTRIYLLDARGQPVPRGAVGELYLGGVGVARGYLNRPDLTAERFLDDPFSTIPGARMYRTGDLARYLSDGNLIYVGRNDQQVKIRGFRIEPGEIEARLMEYPSVQESLVVTYSKGEDKRLVAYVVADDEEELAQHLRSHLSARLPEYMIPSAFVRLDAFPLTRNGKLDRRALPAPDEKAVARQVYAAPRGETEIALADIWRELLGIEQISRHDNFFALGGHSLLAMRMVNLVAGQGLICTLNALFQFPVLSELAAKITSDLLSQPQTSAIPVRPGGTELPLFFVPSGMEDYSYVYGLAQHIRSDYPVYTLPWPSISEEPMSTMEEQAVRMINLMKAVQPTGPYRIAGYSSGGILAYAVAQWLLHAGEMVNFLGLIDTPAPHDVSEEPVQLNHLFLDALAKQLEEEHTEEVAALYRRIDELNLVQFIEAAQELALYPASLRPDLVAKRWEQGEHYIQIVKEYEPQALAVTLHQFYAMEPSPPNPFVVNEEPKPLTMDPSLGWGRVMPDSLLQLIAVPGNHASLMENKEHRIALAQALNRALAMYCDEEALQY</sequence>
<dbReference type="PANTHER" id="PTHR45527">
    <property type="entry name" value="NONRIBOSOMAL PEPTIDE SYNTHETASE"/>
    <property type="match status" value="1"/>
</dbReference>
<dbReference type="CDD" id="cd19544">
    <property type="entry name" value="E-C_NRPS"/>
    <property type="match status" value="3"/>
</dbReference>
<dbReference type="SMART" id="SM00823">
    <property type="entry name" value="PKS_PP"/>
    <property type="match status" value="5"/>
</dbReference>
<dbReference type="Pfam" id="PF00550">
    <property type="entry name" value="PP-binding"/>
    <property type="match status" value="5"/>
</dbReference>
<dbReference type="SUPFAM" id="SSF53474">
    <property type="entry name" value="alpha/beta-Hydrolases"/>
    <property type="match status" value="1"/>
</dbReference>
<dbReference type="GO" id="GO:0031177">
    <property type="term" value="F:phosphopantetheine binding"/>
    <property type="evidence" value="ECO:0007669"/>
    <property type="project" value="InterPro"/>
</dbReference>
<dbReference type="CDD" id="cd19531">
    <property type="entry name" value="LCL_NRPS-like"/>
    <property type="match status" value="1"/>
</dbReference>
<gene>
    <name evidence="6" type="ORF">GEA64_00420</name>
</gene>
<evidence type="ECO:0000256" key="2">
    <source>
        <dbReference type="ARBA" id="ARBA00006432"/>
    </source>
</evidence>
<dbReference type="FunFam" id="3.40.50.980:FF:000001">
    <property type="entry name" value="Non-ribosomal peptide synthetase"/>
    <property type="match status" value="5"/>
</dbReference>
<dbReference type="SUPFAM" id="SSF52777">
    <property type="entry name" value="CoA-dependent acyltransferases"/>
    <property type="match status" value="9"/>
</dbReference>
<dbReference type="InterPro" id="IPR025110">
    <property type="entry name" value="AMP-bd_C"/>
</dbReference>
<dbReference type="InterPro" id="IPR020806">
    <property type="entry name" value="PKS_PP-bd"/>
</dbReference>
<dbReference type="Pfam" id="PF00501">
    <property type="entry name" value="AMP-binding"/>
    <property type="match status" value="5"/>
</dbReference>
<dbReference type="InterPro" id="IPR006162">
    <property type="entry name" value="Ppantetheine_attach_site"/>
</dbReference>
<dbReference type="Pfam" id="PF00975">
    <property type="entry name" value="Thioesterase"/>
    <property type="match status" value="1"/>
</dbReference>
<dbReference type="PROSITE" id="PS00455">
    <property type="entry name" value="AMP_BINDING"/>
    <property type="match status" value="5"/>
</dbReference>
<dbReference type="Gene3D" id="1.10.1200.10">
    <property type="entry name" value="ACP-like"/>
    <property type="match status" value="5"/>
</dbReference>
<dbReference type="NCBIfam" id="TIGR01733">
    <property type="entry name" value="AA-adenyl-dom"/>
    <property type="match status" value="5"/>
</dbReference>
<dbReference type="RefSeq" id="WP_152961622.1">
    <property type="nucleotide sequence ID" value="NZ_CAWOZU010000011.1"/>
</dbReference>
<comment type="similarity">
    <text evidence="2">Belongs to the ATP-dependent AMP-binding enzyme family.</text>
</comment>
<dbReference type="InterPro" id="IPR023213">
    <property type="entry name" value="CAT-like_dom_sf"/>
</dbReference>
<proteinExistence type="inferred from homology"/>
<dbReference type="Pfam" id="PF00668">
    <property type="entry name" value="Condensation"/>
    <property type="match status" value="4"/>
</dbReference>
<dbReference type="PROSITE" id="PS50075">
    <property type="entry name" value="CARRIER"/>
    <property type="match status" value="5"/>
</dbReference>
<dbReference type="InterPro" id="IPR036736">
    <property type="entry name" value="ACP-like_sf"/>
</dbReference>
<dbReference type="InterPro" id="IPR010071">
    <property type="entry name" value="AA_adenyl_dom"/>
</dbReference>
<dbReference type="GO" id="GO:0043041">
    <property type="term" value="P:amino acid activation for nonribosomal peptide biosynthetic process"/>
    <property type="evidence" value="ECO:0007669"/>
    <property type="project" value="TreeGrafter"/>
</dbReference>
<protein>
    <submittedName>
        <fullName evidence="6">Amino acid adenylation domain-containing protein</fullName>
    </submittedName>
</protein>
<dbReference type="FunFam" id="3.30.300.30:FF:000010">
    <property type="entry name" value="Enterobactin synthetase component F"/>
    <property type="match status" value="5"/>
</dbReference>
<comment type="caution">
    <text evidence="6">The sequence shown here is derived from an EMBL/GenBank/DDBJ whole genome shotgun (WGS) entry which is preliminary data.</text>
</comment>